<keyword evidence="4 7" id="KW-0413">Isomerase</keyword>
<evidence type="ECO:0000256" key="5">
    <source>
        <dbReference type="ARBA" id="ARBA00041564"/>
    </source>
</evidence>
<gene>
    <name evidence="7" type="primary">pchA</name>
    <name evidence="7" type="ORF">VDLFYP95_01347</name>
</gene>
<reference evidence="7" key="1">
    <citation type="submission" date="2019-11" db="EMBL/GenBank/DDBJ databases">
        <authorList>
            <person name="Feng L."/>
        </authorList>
    </citation>
    <scope>NUCLEOTIDE SEQUENCE</scope>
    <source>
        <strain evidence="7">VdisparLFYP95</strain>
    </source>
</reference>
<dbReference type="RefSeq" id="WP_156719598.1">
    <property type="nucleotide sequence ID" value="NZ_CACRUF010000028.1"/>
</dbReference>
<evidence type="ECO:0000256" key="1">
    <source>
        <dbReference type="ARBA" id="ARBA00000799"/>
    </source>
</evidence>
<evidence type="ECO:0000256" key="3">
    <source>
        <dbReference type="ARBA" id="ARBA00012824"/>
    </source>
</evidence>
<evidence type="ECO:0000313" key="7">
    <source>
        <dbReference type="EMBL" id="VYU03723.1"/>
    </source>
</evidence>
<evidence type="ECO:0000256" key="4">
    <source>
        <dbReference type="ARBA" id="ARBA00023235"/>
    </source>
</evidence>
<dbReference type="NCBIfam" id="TIGR00543">
    <property type="entry name" value="isochor_syn"/>
    <property type="match status" value="1"/>
</dbReference>
<name>A0A6N3BT70_9FIRM</name>
<dbReference type="GO" id="GO:0008909">
    <property type="term" value="F:isochorismate synthase activity"/>
    <property type="evidence" value="ECO:0007669"/>
    <property type="project" value="UniProtKB-EC"/>
</dbReference>
<comment type="catalytic activity">
    <reaction evidence="1">
        <text>chorismate = isochorismate</text>
        <dbReference type="Rhea" id="RHEA:18985"/>
        <dbReference type="ChEBI" id="CHEBI:29748"/>
        <dbReference type="ChEBI" id="CHEBI:29780"/>
        <dbReference type="EC" id="5.4.4.2"/>
    </reaction>
</comment>
<dbReference type="PANTHER" id="PTHR42839">
    <property type="entry name" value="ISOCHORISMATE SYNTHASE ENTC"/>
    <property type="match status" value="1"/>
</dbReference>
<proteinExistence type="inferred from homology"/>
<feature type="domain" description="Chorismate-utilising enzyme C-terminal" evidence="6">
    <location>
        <begin position="124"/>
        <end position="372"/>
    </location>
</feature>
<dbReference type="PANTHER" id="PTHR42839:SF2">
    <property type="entry name" value="ISOCHORISMATE SYNTHASE ENTC"/>
    <property type="match status" value="1"/>
</dbReference>
<dbReference type="InterPro" id="IPR004561">
    <property type="entry name" value="IsoChor_synthase"/>
</dbReference>
<dbReference type="Pfam" id="PF00425">
    <property type="entry name" value="Chorismate_bind"/>
    <property type="match status" value="1"/>
</dbReference>
<dbReference type="InterPro" id="IPR015890">
    <property type="entry name" value="Chorismate_C"/>
</dbReference>
<dbReference type="AlphaFoldDB" id="A0A6N3BT70"/>
<dbReference type="InterPro" id="IPR005801">
    <property type="entry name" value="ADC_synthase"/>
</dbReference>
<accession>A0A6N3BT70</accession>
<dbReference type="SUPFAM" id="SSF56322">
    <property type="entry name" value="ADC synthase"/>
    <property type="match status" value="1"/>
</dbReference>
<dbReference type="Gene3D" id="3.60.120.10">
    <property type="entry name" value="Anthranilate synthase"/>
    <property type="match status" value="1"/>
</dbReference>
<evidence type="ECO:0000259" key="6">
    <source>
        <dbReference type="Pfam" id="PF00425"/>
    </source>
</evidence>
<comment type="similarity">
    <text evidence="2">Belongs to the isochorismate synthase family.</text>
</comment>
<evidence type="ECO:0000256" key="2">
    <source>
        <dbReference type="ARBA" id="ARBA00005297"/>
    </source>
</evidence>
<organism evidence="7">
    <name type="scientific">Veillonella dispar</name>
    <dbReference type="NCBI Taxonomy" id="39778"/>
    <lineage>
        <taxon>Bacteria</taxon>
        <taxon>Bacillati</taxon>
        <taxon>Bacillota</taxon>
        <taxon>Negativicutes</taxon>
        <taxon>Veillonellales</taxon>
        <taxon>Veillonellaceae</taxon>
        <taxon>Veillonella</taxon>
    </lineage>
</organism>
<protein>
    <recommendedName>
        <fullName evidence="3">isochorismate synthase</fullName>
        <ecNumber evidence="3">5.4.4.2</ecNumber>
    </recommendedName>
    <alternativeName>
        <fullName evidence="5">Isochorismate mutase</fullName>
    </alternativeName>
</protein>
<dbReference type="EC" id="5.4.4.2" evidence="3"/>
<dbReference type="EMBL" id="CACRUF010000028">
    <property type="protein sequence ID" value="VYU03723.1"/>
    <property type="molecule type" value="Genomic_DNA"/>
</dbReference>
<sequence>MKYNKEALKLNSPVSFWMNFPNEERVFWVDRQSDRIVVGSKRLATVKDDNDRHNYAYVFYGDTFFDTVKDPKWSNMGHEMIAFTHYYIVENGESFYLHAGESVPIEDFEVPRVRHNFKETSDDKAAWDSLMKAIAEGISSGEMTKVVSSREVEFTSETPYNVASILANLVDNNPNCFIFGYEKDGRTFVGASPEILVRHRGSEILSYALAGTAPKDGPNAWTEEQLLTNTKNIIEHNIVRDRIVNTMKQITPHVTVGETGIMELSHLYHLRTIITAKDSTKSLVEWAKLLHPTPALGGEPREKALALLQEYESHERGMYAAPFGFMKDMGDGIVVVAIRSALIMDNVLYAYAGCGVVADSNADEEYAETNNKMRTILDAL</sequence>